<organism evidence="2 3">
    <name type="scientific">Escherichia coli</name>
    <dbReference type="NCBI Taxonomy" id="562"/>
    <lineage>
        <taxon>Bacteria</taxon>
        <taxon>Pseudomonadati</taxon>
        <taxon>Pseudomonadota</taxon>
        <taxon>Gammaproteobacteria</taxon>
        <taxon>Enterobacterales</taxon>
        <taxon>Enterobacteriaceae</taxon>
        <taxon>Escherichia</taxon>
    </lineage>
</organism>
<accession>A0A2X1K4Y5</accession>
<evidence type="ECO:0000259" key="1">
    <source>
        <dbReference type="Pfam" id="PF02737"/>
    </source>
</evidence>
<dbReference type="Pfam" id="PF02737">
    <property type="entry name" value="3HCDH_N"/>
    <property type="match status" value="1"/>
</dbReference>
<dbReference type="GO" id="GO:0070403">
    <property type="term" value="F:NAD+ binding"/>
    <property type="evidence" value="ECO:0007669"/>
    <property type="project" value="InterPro"/>
</dbReference>
<reference evidence="2 3" key="1">
    <citation type="submission" date="2018-06" db="EMBL/GenBank/DDBJ databases">
        <authorList>
            <consortium name="Pathogen Informatics"/>
            <person name="Doyle S."/>
        </authorList>
    </citation>
    <scope>NUCLEOTIDE SEQUENCE [LARGE SCALE GENOMIC DNA]</scope>
    <source>
        <strain evidence="2 3">NCTC11126</strain>
    </source>
</reference>
<dbReference type="Gene3D" id="3.40.50.720">
    <property type="entry name" value="NAD(P)-binding Rossmann-like Domain"/>
    <property type="match status" value="1"/>
</dbReference>
<dbReference type="GO" id="GO:0006635">
    <property type="term" value="P:fatty acid beta-oxidation"/>
    <property type="evidence" value="ECO:0007669"/>
    <property type="project" value="TreeGrafter"/>
</dbReference>
<dbReference type="Gene3D" id="3.90.226.10">
    <property type="entry name" value="2-enoyl-CoA Hydratase, Chain A, domain 1"/>
    <property type="match status" value="1"/>
</dbReference>
<dbReference type="EC" id="1.1.1.35" evidence="2"/>
<gene>
    <name evidence="2" type="primary">fadJ_3</name>
    <name evidence="2" type="ORF">NCTC11126_04284</name>
</gene>
<protein>
    <submittedName>
        <fullName evidence="2">Fatty acid oxidation complex alpha subunit [includes: enoyl-CoA hydratase 3-hydroxyacyl-CoA dehydrogenase 3-hydroxybutyryl-CoA epimerase]</fullName>
        <ecNumber evidence="2">1.1.1.35</ecNumber>
    </submittedName>
</protein>
<sequence>MRCCSKWSARKTEHKTQGNYPATERILEVVETGLAQGTSSGYDAEARAFGELAMTPQSQALRSIFFASTDVKKDPGSDAPPAPLNSVGILGGGLMGAGIAYVTACKAGLPVRIKDINPQGINHALKYSWDQLEGKVRRRHLKASERDKQLALISGTTDYRGFAHRDLIIEAVFENLELKQQMVAEVEQNCAAHTIFASNTSSLPIGDIAAHAARPEPSYWPAFLQSGGKNAAGRDYSSCGYIGANHRHYGKTWRKNRAKLPLSCVTKPGFTSIAS</sequence>
<keyword evidence="2" id="KW-0560">Oxidoreductase</keyword>
<dbReference type="AlphaFoldDB" id="A0A2X1K4Y5"/>
<dbReference type="PANTHER" id="PTHR43612:SF3">
    <property type="entry name" value="TRIFUNCTIONAL ENZYME SUBUNIT ALPHA, MITOCHONDRIAL"/>
    <property type="match status" value="1"/>
</dbReference>
<dbReference type="SUPFAM" id="SSF51735">
    <property type="entry name" value="NAD(P)-binding Rossmann-fold domains"/>
    <property type="match status" value="1"/>
</dbReference>
<dbReference type="InterPro" id="IPR006176">
    <property type="entry name" value="3-OHacyl-CoA_DH_NAD-bd"/>
</dbReference>
<feature type="domain" description="3-hydroxyacyl-CoA dehydrogenase NAD binding" evidence="1">
    <location>
        <begin position="87"/>
        <end position="216"/>
    </location>
</feature>
<dbReference type="Proteomes" id="UP000250561">
    <property type="component" value="Unassembled WGS sequence"/>
</dbReference>
<proteinExistence type="predicted"/>
<dbReference type="GO" id="GO:0004300">
    <property type="term" value="F:enoyl-CoA hydratase activity"/>
    <property type="evidence" value="ECO:0007669"/>
    <property type="project" value="TreeGrafter"/>
</dbReference>
<evidence type="ECO:0000313" key="2">
    <source>
        <dbReference type="EMBL" id="SPW53609.1"/>
    </source>
</evidence>
<dbReference type="EMBL" id="UARS01000008">
    <property type="protein sequence ID" value="SPW53609.1"/>
    <property type="molecule type" value="Genomic_DNA"/>
</dbReference>
<dbReference type="InterPro" id="IPR050136">
    <property type="entry name" value="FA_oxidation_alpha_subunit"/>
</dbReference>
<evidence type="ECO:0000313" key="3">
    <source>
        <dbReference type="Proteomes" id="UP000250561"/>
    </source>
</evidence>
<dbReference type="GO" id="GO:0016509">
    <property type="term" value="F:long-chain (3S)-3-hydroxyacyl-CoA dehydrogenase (NAD+) activity"/>
    <property type="evidence" value="ECO:0007669"/>
    <property type="project" value="TreeGrafter"/>
</dbReference>
<name>A0A2X1K4Y5_ECOLX</name>
<dbReference type="PANTHER" id="PTHR43612">
    <property type="entry name" value="TRIFUNCTIONAL ENZYME SUBUNIT ALPHA"/>
    <property type="match status" value="1"/>
</dbReference>
<dbReference type="InterPro" id="IPR036291">
    <property type="entry name" value="NAD(P)-bd_dom_sf"/>
</dbReference>